<proteinExistence type="predicted"/>
<sequence length="99" mass="10481">MGASTPSFPASLGTSTLASTTALGIDFGFTVHQELLQILDYHQRSSTVPIFLIGPLLSPLVMSFNRFCVSSDSPVAAASPSLLRKITLNAECVARLVMP</sequence>
<accession>A0A165WDP8</accession>
<evidence type="ECO:0000313" key="1">
    <source>
        <dbReference type="EMBL" id="KZT31026.1"/>
    </source>
</evidence>
<dbReference type="Proteomes" id="UP000076798">
    <property type="component" value="Unassembled WGS sequence"/>
</dbReference>
<protein>
    <submittedName>
        <fullName evidence="1">Uncharacterized protein</fullName>
    </submittedName>
</protein>
<name>A0A165WDP8_9AGAM</name>
<evidence type="ECO:0000313" key="2">
    <source>
        <dbReference type="Proteomes" id="UP000076798"/>
    </source>
</evidence>
<gene>
    <name evidence="1" type="ORF">SISSUDRAFT_1068207</name>
</gene>
<dbReference type="AlphaFoldDB" id="A0A165WDP8"/>
<keyword evidence="2" id="KW-1185">Reference proteome</keyword>
<reference evidence="1 2" key="1">
    <citation type="journal article" date="2016" name="Mol. Biol. Evol.">
        <title>Comparative Genomics of Early-Diverging Mushroom-Forming Fungi Provides Insights into the Origins of Lignocellulose Decay Capabilities.</title>
        <authorList>
            <person name="Nagy L.G."/>
            <person name="Riley R."/>
            <person name="Tritt A."/>
            <person name="Adam C."/>
            <person name="Daum C."/>
            <person name="Floudas D."/>
            <person name="Sun H."/>
            <person name="Yadav J.S."/>
            <person name="Pangilinan J."/>
            <person name="Larsson K.H."/>
            <person name="Matsuura K."/>
            <person name="Barry K."/>
            <person name="Labutti K."/>
            <person name="Kuo R."/>
            <person name="Ohm R.A."/>
            <person name="Bhattacharya S.S."/>
            <person name="Shirouzu T."/>
            <person name="Yoshinaga Y."/>
            <person name="Martin F.M."/>
            <person name="Grigoriev I.V."/>
            <person name="Hibbett D.S."/>
        </authorList>
    </citation>
    <scope>NUCLEOTIDE SEQUENCE [LARGE SCALE GENOMIC DNA]</scope>
    <source>
        <strain evidence="1 2">HHB10207 ss-3</strain>
    </source>
</reference>
<dbReference type="EMBL" id="KV428969">
    <property type="protein sequence ID" value="KZT31026.1"/>
    <property type="molecule type" value="Genomic_DNA"/>
</dbReference>
<organism evidence="1 2">
    <name type="scientific">Sistotremastrum suecicum HHB10207 ss-3</name>
    <dbReference type="NCBI Taxonomy" id="1314776"/>
    <lineage>
        <taxon>Eukaryota</taxon>
        <taxon>Fungi</taxon>
        <taxon>Dikarya</taxon>
        <taxon>Basidiomycota</taxon>
        <taxon>Agaricomycotina</taxon>
        <taxon>Agaricomycetes</taxon>
        <taxon>Sistotremastrales</taxon>
        <taxon>Sistotremastraceae</taxon>
        <taxon>Sistotremastrum</taxon>
    </lineage>
</organism>